<feature type="region of interest" description="Disordered" evidence="1">
    <location>
        <begin position="34"/>
        <end position="80"/>
    </location>
</feature>
<reference evidence="3" key="1">
    <citation type="journal article" date="2019" name="Int. J. Syst. Evol. Microbiol.">
        <title>The Global Catalogue of Microorganisms (GCM) 10K type strain sequencing project: providing services to taxonomists for standard genome sequencing and annotation.</title>
        <authorList>
            <consortium name="The Broad Institute Genomics Platform"/>
            <consortium name="The Broad Institute Genome Sequencing Center for Infectious Disease"/>
            <person name="Wu L."/>
            <person name="Ma J."/>
        </authorList>
    </citation>
    <scope>NUCLEOTIDE SEQUENCE [LARGE SCALE GENOMIC DNA]</scope>
    <source>
        <strain evidence="3">NBRC 103632</strain>
    </source>
</reference>
<accession>A0AA37TEH4</accession>
<evidence type="ECO:0000313" key="3">
    <source>
        <dbReference type="Proteomes" id="UP001157440"/>
    </source>
</evidence>
<organism evidence="2 3">
    <name type="scientific">Methylobacterium tardum</name>
    <dbReference type="NCBI Taxonomy" id="374432"/>
    <lineage>
        <taxon>Bacteria</taxon>
        <taxon>Pseudomonadati</taxon>
        <taxon>Pseudomonadota</taxon>
        <taxon>Alphaproteobacteria</taxon>
        <taxon>Hyphomicrobiales</taxon>
        <taxon>Methylobacteriaceae</taxon>
        <taxon>Methylobacterium</taxon>
    </lineage>
</organism>
<dbReference type="RefSeq" id="WP_039903393.1">
    <property type="nucleotide sequence ID" value="NZ_BPQZ01000004.1"/>
</dbReference>
<comment type="caution">
    <text evidence="2">The sequence shown here is derived from an EMBL/GenBank/DDBJ whole genome shotgun (WGS) entry which is preliminary data.</text>
</comment>
<keyword evidence="3" id="KW-1185">Reference proteome</keyword>
<dbReference type="GeneID" id="96605347"/>
<feature type="compositionally biased region" description="Polar residues" evidence="1">
    <location>
        <begin position="37"/>
        <end position="47"/>
    </location>
</feature>
<dbReference type="EMBL" id="BSPL01000023">
    <property type="protein sequence ID" value="GLS72501.1"/>
    <property type="molecule type" value="Genomic_DNA"/>
</dbReference>
<evidence type="ECO:0000256" key="1">
    <source>
        <dbReference type="SAM" id="MobiDB-lite"/>
    </source>
</evidence>
<feature type="compositionally biased region" description="Low complexity" evidence="1">
    <location>
        <begin position="60"/>
        <end position="80"/>
    </location>
</feature>
<name>A0AA37TEH4_9HYPH</name>
<dbReference type="AlphaFoldDB" id="A0AA37TEH4"/>
<proteinExistence type="predicted"/>
<sequence>MKSKIIPAFAGIAMLAGLPGYALAGWMDNVPPRFLPQTHQSQRTETPQVEAPDVGLTTGSISAVPRRPAAARSAPPAQHF</sequence>
<gene>
    <name evidence="2" type="ORF">GCM10007890_45160</name>
</gene>
<evidence type="ECO:0000313" key="2">
    <source>
        <dbReference type="EMBL" id="GLS72501.1"/>
    </source>
</evidence>
<protein>
    <submittedName>
        <fullName evidence="2">Uncharacterized protein</fullName>
    </submittedName>
</protein>
<dbReference type="Proteomes" id="UP001157440">
    <property type="component" value="Unassembled WGS sequence"/>
</dbReference>